<evidence type="ECO:0000256" key="2">
    <source>
        <dbReference type="SAM" id="Phobius"/>
    </source>
</evidence>
<keyword evidence="4" id="KW-1185">Reference proteome</keyword>
<protein>
    <submittedName>
        <fullName evidence="3">Uncharacterized protein</fullName>
    </submittedName>
</protein>
<feature type="compositionally biased region" description="Low complexity" evidence="1">
    <location>
        <begin position="614"/>
        <end position="627"/>
    </location>
</feature>
<feature type="region of interest" description="Disordered" evidence="1">
    <location>
        <begin position="611"/>
        <end position="673"/>
    </location>
</feature>
<dbReference type="AlphaFoldDB" id="A0A9P9ABC7"/>
<feature type="region of interest" description="Disordered" evidence="1">
    <location>
        <begin position="713"/>
        <end position="766"/>
    </location>
</feature>
<dbReference type="InterPro" id="IPR038769">
    <property type="entry name" value="MTC4"/>
</dbReference>
<feature type="compositionally biased region" description="Polar residues" evidence="1">
    <location>
        <begin position="22"/>
        <end position="54"/>
    </location>
</feature>
<feature type="region of interest" description="Disordered" evidence="1">
    <location>
        <begin position="1"/>
        <end position="190"/>
    </location>
</feature>
<dbReference type="Proteomes" id="UP000770015">
    <property type="component" value="Unassembled WGS sequence"/>
</dbReference>
<sequence>MSPPPPAEAAPAQTLPHITPNKLPSPSSTRPQSASYDAVATDSTLADQTLPNRKSSSRRRRHADELITTNGGPSAEPKRPQKVRSTGGFLLQGAIGDNSSSPRRLASRTPQSQRHRSSPRPAERLSTSTAPDGDPRLSLDTPSRAGGVLSPPSRSPQNLTVKKRQAPTPAAEAPTIQEPPQRPASQGLSIDTAQIVNMALDLSESRRLASRRAVSGAVPPTLSPIPDSGGPGGALKQHLQQQRRTSRNISPRPDLAKSPRLSSGANVSSSPIHASFDASRDASIRYHFTPSTLARAQKAKEHLELMAQYRRVLDMVPPLKPSARARPGSTTSQPASPYNLSKASTANSTDGSPQFGRPYNPLQYIRNRKVRARERKGVDGAAQGFSDVKKVTDWVDRVALHAATGQVALRDGPKLPSYPDADAQALLLQGSPSAPGMKQKRPRVDWAIDPADMLADIYWLEKDDHIQLIEDRHWNRIFPKSLGPPKPLVGQLDRKSLEMQRPQQQHLQSTPDAKADLPTPGDRRLIKSDTQTSQGSTRDRARQKLHDLKGFHRHSSTHAHHDFLRRHKSSTSDFSGSDDDDRLRQGPRRTYTMNSKDILEKQMLEMIAKEAREGSVGQPSSGPGSVSITTPERRRTLVSQDASRKASLTDPSELDDRLAGGPKVPYAGRASLEIPMPARRTPFIPGIGAELSPPPTRSSSPSRNPFHKVKTRIFRDRSKEREASGSGDRPIEQEVRAETKTTGMNGIDEPYPSRRPSPDRGMSRSPTRKAYELEFTDTHRNHGRHKSTDAGVKSIFRGTRIDNVIKGGVSRIGDFIWRKESEHENTLPSITQQTDTEESGTEVSDVEPSRGRHRPKLSMSRAASTSARGKNYLDIMPTFHHASHDRTASPNPDGLHSSRPPSRSSRFDLLKPPRIDVQHASPSLSPPLLSQFPILEQVDMTPLSAGKMDPSTTPQEARKRLNSALSLAPSFHSDRRPGSLSTSFDRRKWSMSEQNGGAGMEVQAPVSRREVARLRALVLSSGIMALEISRRAHEPRPMFARVPERSVGEYPGFWPAVAQLSPQPAALEATPVAQAQVFQAAAQALNGCVEESIRQWQASADEFANEATPAVQGRVEAVRRRIAVDLSAMARAAADEADETSRDLEHGQRLKTKQVVDMIDKLLRRRRRRFRWARRAVWLGVEWVLVGFMWYVWFVVVILRVFWTAGRGLWTGMRWLLWL</sequence>
<evidence type="ECO:0000256" key="1">
    <source>
        <dbReference type="SAM" id="MobiDB-lite"/>
    </source>
</evidence>
<feature type="region of interest" description="Disordered" evidence="1">
    <location>
        <begin position="319"/>
        <end position="360"/>
    </location>
</feature>
<keyword evidence="2" id="KW-0812">Transmembrane</keyword>
<dbReference type="PANTHER" id="PTHR38426">
    <property type="entry name" value="MAINTENANCE OF TELOMERE CAPPING PROTEIN 4"/>
    <property type="match status" value="1"/>
</dbReference>
<keyword evidence="2" id="KW-1133">Transmembrane helix</keyword>
<evidence type="ECO:0000313" key="4">
    <source>
        <dbReference type="Proteomes" id="UP000770015"/>
    </source>
</evidence>
<dbReference type="EMBL" id="JAGSXJ010000004">
    <property type="protein sequence ID" value="KAH6692578.1"/>
    <property type="molecule type" value="Genomic_DNA"/>
</dbReference>
<feature type="region of interest" description="Disordered" evidence="1">
    <location>
        <begin position="211"/>
        <end position="273"/>
    </location>
</feature>
<feature type="region of interest" description="Disordered" evidence="1">
    <location>
        <begin position="496"/>
        <end position="593"/>
    </location>
</feature>
<accession>A0A9P9ABC7</accession>
<feature type="compositionally biased region" description="Polar residues" evidence="1">
    <location>
        <begin position="260"/>
        <end position="272"/>
    </location>
</feature>
<name>A0A9P9ABC7_9PEZI</name>
<evidence type="ECO:0000313" key="3">
    <source>
        <dbReference type="EMBL" id="KAH6692578.1"/>
    </source>
</evidence>
<feature type="region of interest" description="Disordered" evidence="1">
    <location>
        <begin position="882"/>
        <end position="909"/>
    </location>
</feature>
<keyword evidence="2" id="KW-0472">Membrane</keyword>
<feature type="compositionally biased region" description="Polar residues" evidence="1">
    <location>
        <begin position="501"/>
        <end position="511"/>
    </location>
</feature>
<dbReference type="PANTHER" id="PTHR38426:SF1">
    <property type="entry name" value="MAINTENANCE OF TELOMERE CAPPING PROTEIN 4"/>
    <property type="match status" value="1"/>
</dbReference>
<comment type="caution">
    <text evidence="3">The sequence shown here is derived from an EMBL/GenBank/DDBJ whole genome shotgun (WGS) entry which is preliminary data.</text>
</comment>
<proteinExistence type="predicted"/>
<feature type="compositionally biased region" description="Polar residues" evidence="1">
    <location>
        <begin position="97"/>
        <end position="112"/>
    </location>
</feature>
<dbReference type="OrthoDB" id="5402622at2759"/>
<feature type="region of interest" description="Disordered" evidence="1">
    <location>
        <begin position="823"/>
        <end position="868"/>
    </location>
</feature>
<reference evidence="3" key="1">
    <citation type="journal article" date="2021" name="Nat. Commun.">
        <title>Genetic determinants of endophytism in the Arabidopsis root mycobiome.</title>
        <authorList>
            <person name="Mesny F."/>
            <person name="Miyauchi S."/>
            <person name="Thiergart T."/>
            <person name="Pickel B."/>
            <person name="Atanasova L."/>
            <person name="Karlsson M."/>
            <person name="Huettel B."/>
            <person name="Barry K.W."/>
            <person name="Haridas S."/>
            <person name="Chen C."/>
            <person name="Bauer D."/>
            <person name="Andreopoulos W."/>
            <person name="Pangilinan J."/>
            <person name="LaButti K."/>
            <person name="Riley R."/>
            <person name="Lipzen A."/>
            <person name="Clum A."/>
            <person name="Drula E."/>
            <person name="Henrissat B."/>
            <person name="Kohler A."/>
            <person name="Grigoriev I.V."/>
            <person name="Martin F.M."/>
            <person name="Hacquard S."/>
        </authorList>
    </citation>
    <scope>NUCLEOTIDE SEQUENCE</scope>
    <source>
        <strain evidence="3">MPI-SDFR-AT-0117</strain>
    </source>
</reference>
<feature type="transmembrane region" description="Helical" evidence="2">
    <location>
        <begin position="1176"/>
        <end position="1203"/>
    </location>
</feature>
<feature type="compositionally biased region" description="Polar residues" evidence="1">
    <location>
        <begin position="238"/>
        <end position="249"/>
    </location>
</feature>
<feature type="region of interest" description="Disordered" evidence="1">
    <location>
        <begin position="687"/>
        <end position="706"/>
    </location>
</feature>
<feature type="compositionally biased region" description="Basic residues" evidence="1">
    <location>
        <begin position="551"/>
        <end position="569"/>
    </location>
</feature>
<feature type="compositionally biased region" description="Basic and acidic residues" evidence="1">
    <location>
        <begin position="713"/>
        <end position="739"/>
    </location>
</feature>
<gene>
    <name evidence="3" type="ORF">F5X68DRAFT_267503</name>
</gene>
<feature type="compositionally biased region" description="Polar residues" evidence="1">
    <location>
        <begin position="328"/>
        <end position="352"/>
    </location>
</feature>
<organism evidence="3 4">
    <name type="scientific">Plectosphaerella plurivora</name>
    <dbReference type="NCBI Taxonomy" id="936078"/>
    <lineage>
        <taxon>Eukaryota</taxon>
        <taxon>Fungi</taxon>
        <taxon>Dikarya</taxon>
        <taxon>Ascomycota</taxon>
        <taxon>Pezizomycotina</taxon>
        <taxon>Sordariomycetes</taxon>
        <taxon>Hypocreomycetidae</taxon>
        <taxon>Glomerellales</taxon>
        <taxon>Plectosphaerellaceae</taxon>
        <taxon>Plectosphaerella</taxon>
    </lineage>
</organism>
<feature type="compositionally biased region" description="Basic and acidic residues" evidence="1">
    <location>
        <begin position="537"/>
        <end position="550"/>
    </location>
</feature>